<dbReference type="Proteomes" id="UP000195521">
    <property type="component" value="Unassembled WGS sequence"/>
</dbReference>
<dbReference type="AlphaFoldDB" id="A0A1Y1JPL4"/>
<sequence length="179" mass="20632">MNMLNCLARISLFTLFIYNSYNFSMNENGLGKVLDARHIRSLSEMNANSMRADYTSNHQQNQYVSGDSLNEQRDASRESYTAQSGAWSNTYQQNGSESPMYERVYRNTEAPDYYNNNVRYLAQGDNFNKELFEKLKTNAVFIIPALLFGFYVLRNTGMQTLLMMGAIGGILMYTHHYVK</sequence>
<keyword evidence="2" id="KW-0472">Membrane</keyword>
<name>A0A1Y1JPL4_PLAGO</name>
<dbReference type="EMBL" id="BDQF01000012">
    <property type="protein sequence ID" value="GAW82004.1"/>
    <property type="molecule type" value="Genomic_DNA"/>
</dbReference>
<evidence type="ECO:0000256" key="2">
    <source>
        <dbReference type="SAM" id="Phobius"/>
    </source>
</evidence>
<dbReference type="OrthoDB" id="381862at2759"/>
<dbReference type="OMA" id="MHERVYR"/>
<reference evidence="4" key="1">
    <citation type="submission" date="2017-04" db="EMBL/GenBank/DDBJ databases">
        <title>Plasmodium gonderi genome.</title>
        <authorList>
            <person name="Arisue N."/>
            <person name="Honma H."/>
            <person name="Kawai S."/>
            <person name="Tougan T."/>
            <person name="Tanabe K."/>
            <person name="Horii T."/>
        </authorList>
    </citation>
    <scope>NUCLEOTIDE SEQUENCE [LARGE SCALE GENOMIC DNA]</scope>
    <source>
        <strain evidence="4">ATCC 30045</strain>
    </source>
</reference>
<evidence type="ECO:0000313" key="3">
    <source>
        <dbReference type="EMBL" id="GAW82004.1"/>
    </source>
</evidence>
<evidence type="ECO:0000256" key="1">
    <source>
        <dbReference type="SAM" id="MobiDB-lite"/>
    </source>
</evidence>
<accession>A0A1Y1JPL4</accession>
<dbReference type="GeneID" id="39748736"/>
<feature type="region of interest" description="Disordered" evidence="1">
    <location>
        <begin position="60"/>
        <end position="99"/>
    </location>
</feature>
<feature type="compositionally biased region" description="Polar residues" evidence="1">
    <location>
        <begin position="60"/>
        <end position="69"/>
    </location>
</feature>
<proteinExistence type="predicted"/>
<protein>
    <submittedName>
        <fullName evidence="3">Uncharacterized protein</fullName>
    </submittedName>
</protein>
<organism evidence="3 4">
    <name type="scientific">Plasmodium gonderi</name>
    <dbReference type="NCBI Taxonomy" id="77519"/>
    <lineage>
        <taxon>Eukaryota</taxon>
        <taxon>Sar</taxon>
        <taxon>Alveolata</taxon>
        <taxon>Apicomplexa</taxon>
        <taxon>Aconoidasida</taxon>
        <taxon>Haemosporida</taxon>
        <taxon>Plasmodiidae</taxon>
        <taxon>Plasmodium</taxon>
        <taxon>Plasmodium (Plasmodium)</taxon>
    </lineage>
</organism>
<gene>
    <name evidence="3" type="ORF">PGO_114580</name>
</gene>
<keyword evidence="4" id="KW-1185">Reference proteome</keyword>
<evidence type="ECO:0000313" key="4">
    <source>
        <dbReference type="Proteomes" id="UP000195521"/>
    </source>
</evidence>
<feature type="transmembrane region" description="Helical" evidence="2">
    <location>
        <begin position="135"/>
        <end position="153"/>
    </location>
</feature>
<comment type="caution">
    <text evidence="3">The sequence shown here is derived from an EMBL/GenBank/DDBJ whole genome shotgun (WGS) entry which is preliminary data.</text>
</comment>
<feature type="compositionally biased region" description="Polar residues" evidence="1">
    <location>
        <begin position="78"/>
        <end position="97"/>
    </location>
</feature>
<keyword evidence="2" id="KW-0812">Transmembrane</keyword>
<dbReference type="RefSeq" id="XP_028544593.1">
    <property type="nucleotide sequence ID" value="XM_028688792.1"/>
</dbReference>
<keyword evidence="2" id="KW-1133">Transmembrane helix</keyword>
<feature type="transmembrane region" description="Helical" evidence="2">
    <location>
        <begin position="159"/>
        <end position="178"/>
    </location>
</feature>